<dbReference type="SMART" id="SM00028">
    <property type="entry name" value="TPR"/>
    <property type="match status" value="7"/>
</dbReference>
<keyword evidence="4 9" id="KW-0547">Nucleotide-binding</keyword>
<evidence type="ECO:0000256" key="9">
    <source>
        <dbReference type="HAMAP-Rule" id="MF_03159"/>
    </source>
</evidence>
<evidence type="ECO:0000256" key="11">
    <source>
        <dbReference type="SAM" id="MobiDB-lite"/>
    </source>
</evidence>
<name>A0A151NY61_ALLMI</name>
<organism evidence="13 14">
    <name type="scientific">Alligator mississippiensis</name>
    <name type="common">American alligator</name>
    <dbReference type="NCBI Taxonomy" id="8496"/>
    <lineage>
        <taxon>Eukaryota</taxon>
        <taxon>Metazoa</taxon>
        <taxon>Chordata</taxon>
        <taxon>Craniata</taxon>
        <taxon>Vertebrata</taxon>
        <taxon>Euteleostomi</taxon>
        <taxon>Archelosauria</taxon>
        <taxon>Archosauria</taxon>
        <taxon>Crocodylia</taxon>
        <taxon>Alligatoridae</taxon>
        <taxon>Alligatorinae</taxon>
        <taxon>Alligator</taxon>
    </lineage>
</organism>
<feature type="binding site" evidence="9">
    <location>
        <position position="803"/>
    </location>
    <ligand>
        <name>(6S)-NADPHX</name>
        <dbReference type="ChEBI" id="CHEBI:64076"/>
    </ligand>
</feature>
<dbReference type="PROSITE" id="PS51385">
    <property type="entry name" value="YJEF_N"/>
    <property type="match status" value="1"/>
</dbReference>
<keyword evidence="7 9" id="KW-0520">NAD</keyword>
<dbReference type="Gene3D" id="1.25.40.10">
    <property type="entry name" value="Tetratricopeptide repeat domain"/>
    <property type="match status" value="2"/>
</dbReference>
<feature type="domain" description="YjeF N-terminal" evidence="12">
    <location>
        <begin position="650"/>
        <end position="860"/>
    </location>
</feature>
<evidence type="ECO:0000313" key="13">
    <source>
        <dbReference type="EMBL" id="KYO41807.1"/>
    </source>
</evidence>
<dbReference type="SUPFAM" id="SSF64153">
    <property type="entry name" value="YjeF N-terminal domain-like"/>
    <property type="match status" value="1"/>
</dbReference>
<keyword evidence="8 9" id="KW-0413">Isomerase</keyword>
<dbReference type="PANTHER" id="PTHR47050:SF2">
    <property type="entry name" value="TETRATRICOPEPTIDE REPEAT PROTEIN 24"/>
    <property type="match status" value="1"/>
</dbReference>
<comment type="subcellular location">
    <subcellularLocation>
        <location evidence="9">Mitochondrion</location>
    </subcellularLocation>
    <subcellularLocation>
        <location evidence="9">Secreted</location>
    </subcellularLocation>
</comment>
<keyword evidence="9" id="KW-0964">Secreted</keyword>
<evidence type="ECO:0000256" key="1">
    <source>
        <dbReference type="ARBA" id="ARBA00000013"/>
    </source>
</evidence>
<evidence type="ECO:0000256" key="10">
    <source>
        <dbReference type="PROSITE-ProRule" id="PRU00339"/>
    </source>
</evidence>
<dbReference type="STRING" id="8496.A0A151NY61"/>
<feature type="repeat" description="TPR" evidence="10">
    <location>
        <begin position="227"/>
        <end position="260"/>
    </location>
</feature>
<dbReference type="Gene3D" id="3.40.50.10260">
    <property type="entry name" value="YjeF N-terminal domain"/>
    <property type="match status" value="1"/>
</dbReference>
<evidence type="ECO:0000259" key="12">
    <source>
        <dbReference type="PROSITE" id="PS51385"/>
    </source>
</evidence>
<dbReference type="InterPro" id="IPR036652">
    <property type="entry name" value="YjeF_N_dom_sf"/>
</dbReference>
<keyword evidence="5" id="KW-0521">NADP</keyword>
<comment type="catalytic activity">
    <reaction evidence="2 9">
        <text>(6R)-NADPHX = (6S)-NADPHX</text>
        <dbReference type="Rhea" id="RHEA:32227"/>
        <dbReference type="ChEBI" id="CHEBI:64076"/>
        <dbReference type="ChEBI" id="CHEBI:64077"/>
        <dbReference type="EC" id="5.1.99.6"/>
    </reaction>
</comment>
<proteinExistence type="inferred from homology"/>
<evidence type="ECO:0000256" key="7">
    <source>
        <dbReference type="ARBA" id="ARBA00023027"/>
    </source>
</evidence>
<sequence>MKKKEEKAKALGEAEKEEDRSLRSRAEIESLTKAGHQALLVGDAQEALACFKKAFLLSLDAPNPQVQKACAFNVGAAYVESGKPEKGLEFLLKSRPTEGEAVEHLGDLYFNLGAAHEGLQDFPKALEYFRKASGHYCSTQAGNQAGACMKMGYCYLGMQDSTRAAQCFQQAGLAYAEAQSLEAAALALNEASNCMLQSQQYGAGEIVEVLNKCRLLCEDIGGKALLERLYNDMGLSYSQLKIFSLAAESFERALLLCQTDPGDRRKEAVVLQNLGAAHNTLGNFHLALELHQRAASLHSVLGNRKAQGQCFSNLAYAFSQLDDHEAAGENYLHALQAFKDVDDLLGQWQACEGLGASCFHLRDPEKAVMHYKEALMLLSKCQDASETAQERIVNKLADAVQYKLSLDSRACHRGSLAPAAPLKHFPGKLQTSSQVRFSAALHHEKGREPQTPRQGNHLLPPAQPQEELSSSLLAALVPQRPSPPRGAAGVPWQAGRQPLQRPSLRASDAGLAAQTAGLAEGCQLEPRDPSCHVALGSSHMQEVDASSRAPMYYNQPQANSNLNNTYLHPDPYYHNCLQNGRLQPSLKSLHEYETLRLRTRMLEQPTANPTSHIPSERQEPWRWQKRSRFKSILCTLIQRLKGWHIRQQEAQAIDQELFTEYKFSVDQLMELAGLSCATAIAKAYPPGSFTKPQPTVLVVCGPGNNGGDGLVCARHLKLFGYEPTVYYPKRPSKALFEDLTTQCQKMDIPFLPEFPAEAMLIDELYGLVVDAIFGFSFQGAVREPFGSILKTLAQVTVPIASIDIPSGWDVEKGNPDGLQPDMLISLTAPKAAARHFTGRYHFLGGRFVPAALERKYGLNLPAYPGTDCTLQLM</sequence>
<dbReference type="GO" id="GO:0005739">
    <property type="term" value="C:mitochondrion"/>
    <property type="evidence" value="ECO:0007669"/>
    <property type="project" value="UniProtKB-SubCell"/>
</dbReference>
<evidence type="ECO:0000256" key="8">
    <source>
        <dbReference type="ARBA" id="ARBA00023235"/>
    </source>
</evidence>
<keyword evidence="14" id="KW-1185">Reference proteome</keyword>
<evidence type="ECO:0000256" key="4">
    <source>
        <dbReference type="ARBA" id="ARBA00022741"/>
    </source>
</evidence>
<dbReference type="NCBIfam" id="TIGR00197">
    <property type="entry name" value="yjeF_nterm"/>
    <property type="match status" value="1"/>
</dbReference>
<evidence type="ECO:0000256" key="2">
    <source>
        <dbReference type="ARBA" id="ARBA00000909"/>
    </source>
</evidence>
<dbReference type="FunFam" id="3.40.50.10260:FF:000002">
    <property type="entry name" value="NAD(P)H-hydrate epimerase"/>
    <property type="match status" value="1"/>
</dbReference>
<evidence type="ECO:0000313" key="14">
    <source>
        <dbReference type="Proteomes" id="UP000050525"/>
    </source>
</evidence>
<feature type="binding site" evidence="9">
    <location>
        <position position="770"/>
    </location>
    <ligand>
        <name>K(+)</name>
        <dbReference type="ChEBI" id="CHEBI:29103"/>
    </ligand>
</feature>
<keyword evidence="10" id="KW-0802">TPR repeat</keyword>
<dbReference type="GO" id="GO:0046872">
    <property type="term" value="F:metal ion binding"/>
    <property type="evidence" value="ECO:0007669"/>
    <property type="project" value="UniProtKB-KW"/>
</dbReference>
<dbReference type="PANTHER" id="PTHR47050">
    <property type="entry name" value="TETRATRICOPEPTIDE REPEAT PROTEIN 24"/>
    <property type="match status" value="1"/>
</dbReference>
<dbReference type="PROSITE" id="PS50005">
    <property type="entry name" value="TPR"/>
    <property type="match status" value="1"/>
</dbReference>
<comment type="function">
    <text evidence="9">Catalyzes the epimerization of the S- and R-forms of NAD(P)HX, a damaged form of NAD(P)H that is a result of enzymatic or heat-dependent hydration. This is a prerequisite for the S-specific NAD(P)H-hydrate dehydratase to allow the repair of both epimers of NAD(P)HX.</text>
</comment>
<dbReference type="InterPro" id="IPR019734">
    <property type="entry name" value="TPR_rpt"/>
</dbReference>
<keyword evidence="9" id="KW-0496">Mitochondrion</keyword>
<comment type="caution">
    <text evidence="9">Lacks conserved residue(s) required for the propagation of feature annotation.</text>
</comment>
<evidence type="ECO:0000256" key="5">
    <source>
        <dbReference type="ARBA" id="ARBA00022857"/>
    </source>
</evidence>
<feature type="binding site" evidence="9">
    <location>
        <begin position="774"/>
        <end position="780"/>
    </location>
    <ligand>
        <name>(6S)-NADPHX</name>
        <dbReference type="ChEBI" id="CHEBI:64076"/>
    </ligand>
</feature>
<evidence type="ECO:0000256" key="3">
    <source>
        <dbReference type="ARBA" id="ARBA00022723"/>
    </source>
</evidence>
<dbReference type="EC" id="5.1.99.6" evidence="9"/>
<comment type="catalytic activity">
    <reaction evidence="1 9">
        <text>(6R)-NADHX = (6S)-NADHX</text>
        <dbReference type="Rhea" id="RHEA:32215"/>
        <dbReference type="ChEBI" id="CHEBI:64074"/>
        <dbReference type="ChEBI" id="CHEBI:64075"/>
        <dbReference type="EC" id="5.1.99.6"/>
    </reaction>
</comment>
<evidence type="ECO:0000256" key="6">
    <source>
        <dbReference type="ARBA" id="ARBA00022958"/>
    </source>
</evidence>
<keyword evidence="3 9" id="KW-0479">Metal-binding</keyword>
<dbReference type="AlphaFoldDB" id="A0A151NY61"/>
<dbReference type="Pfam" id="PF13424">
    <property type="entry name" value="TPR_12"/>
    <property type="match status" value="1"/>
</dbReference>
<dbReference type="GO" id="GO:0000166">
    <property type="term" value="F:nucleotide binding"/>
    <property type="evidence" value="ECO:0007669"/>
    <property type="project" value="UniProtKB-KW"/>
</dbReference>
<dbReference type="GO" id="GO:0052856">
    <property type="term" value="F:NAD(P)HX epimerase activity"/>
    <property type="evidence" value="ECO:0007669"/>
    <property type="project" value="UniProtKB-UniRule"/>
</dbReference>
<comment type="cofactor">
    <cofactor evidence="9">
        <name>K(+)</name>
        <dbReference type="ChEBI" id="CHEBI:29103"/>
    </cofactor>
    <text evidence="9">Binds 1 potassium ion per subunit.</text>
</comment>
<feature type="region of interest" description="Disordered" evidence="11">
    <location>
        <begin position="443"/>
        <end position="467"/>
    </location>
</feature>
<comment type="similarity">
    <text evidence="9">Belongs to the NnrE/AIBP family.</text>
</comment>
<dbReference type="EMBL" id="AKHW03001603">
    <property type="protein sequence ID" value="KYO41807.1"/>
    <property type="molecule type" value="Genomic_DNA"/>
</dbReference>
<comment type="caution">
    <text evidence="13">The sequence shown here is derived from an EMBL/GenBank/DDBJ whole genome shotgun (WGS) entry which is preliminary data.</text>
</comment>
<dbReference type="Pfam" id="PF03853">
    <property type="entry name" value="YjeF_N"/>
    <property type="match status" value="1"/>
</dbReference>
<feature type="region of interest" description="Disordered" evidence="11">
    <location>
        <begin position="1"/>
        <end position="23"/>
    </location>
</feature>
<feature type="binding site" evidence="9">
    <location>
        <position position="705"/>
    </location>
    <ligand>
        <name>K(+)</name>
        <dbReference type="ChEBI" id="CHEBI:29103"/>
    </ligand>
</feature>
<dbReference type="InterPro" id="IPR024812">
    <property type="entry name" value="TPR_24"/>
</dbReference>
<dbReference type="Pfam" id="PF13181">
    <property type="entry name" value="TPR_8"/>
    <property type="match status" value="1"/>
</dbReference>
<gene>
    <name evidence="9" type="primary">APOA1BP</name>
    <name evidence="9" type="synonym">AIBP</name>
    <name evidence="13" type="ORF">Y1Q_0004501</name>
</gene>
<dbReference type="SUPFAM" id="SSF48452">
    <property type="entry name" value="TPR-like"/>
    <property type="match status" value="2"/>
</dbReference>
<dbReference type="HAMAP" id="MF_01966">
    <property type="entry name" value="NADHX_epimerase"/>
    <property type="match status" value="1"/>
</dbReference>
<protein>
    <recommendedName>
        <fullName evidence="9">NAD(P)H-hydrate epimerase</fullName>
        <ecNumber evidence="9">5.1.99.6</ecNumber>
    </recommendedName>
    <alternativeName>
        <fullName evidence="9">Apolipoprotein A-I-binding protein</fullName>
        <shortName evidence="9">AI-BP</shortName>
    </alternativeName>
    <alternativeName>
        <fullName evidence="9">NAD(P)HX epimerase</fullName>
    </alternativeName>
</protein>
<accession>A0A151NY61</accession>
<dbReference type="GO" id="GO:0005576">
    <property type="term" value="C:extracellular region"/>
    <property type="evidence" value="ECO:0007669"/>
    <property type="project" value="UniProtKB-SubCell"/>
</dbReference>
<keyword evidence="6 9" id="KW-0630">Potassium</keyword>
<dbReference type="InterPro" id="IPR004443">
    <property type="entry name" value="YjeF_N_dom"/>
</dbReference>
<dbReference type="InterPro" id="IPR011990">
    <property type="entry name" value="TPR-like_helical_dom_sf"/>
</dbReference>
<dbReference type="Proteomes" id="UP000050525">
    <property type="component" value="Unassembled WGS sequence"/>
</dbReference>
<feature type="binding site" evidence="9">
    <location>
        <begin position="704"/>
        <end position="708"/>
    </location>
    <ligand>
        <name>(6S)-NADPHX</name>
        <dbReference type="ChEBI" id="CHEBI:64076"/>
    </ligand>
</feature>
<feature type="binding site" evidence="9">
    <location>
        <position position="806"/>
    </location>
    <ligand>
        <name>K(+)</name>
        <dbReference type="ChEBI" id="CHEBI:29103"/>
    </ligand>
</feature>
<reference evidence="13 14" key="1">
    <citation type="journal article" date="2012" name="Genome Biol.">
        <title>Sequencing three crocodilian genomes to illuminate the evolution of archosaurs and amniotes.</title>
        <authorList>
            <person name="St John J.A."/>
            <person name="Braun E.L."/>
            <person name="Isberg S.R."/>
            <person name="Miles L.G."/>
            <person name="Chong A.Y."/>
            <person name="Gongora J."/>
            <person name="Dalzell P."/>
            <person name="Moran C."/>
            <person name="Bed'hom B."/>
            <person name="Abzhanov A."/>
            <person name="Burgess S.C."/>
            <person name="Cooksey A.M."/>
            <person name="Castoe T.A."/>
            <person name="Crawford N.G."/>
            <person name="Densmore L.D."/>
            <person name="Drew J.C."/>
            <person name="Edwards S.V."/>
            <person name="Faircloth B.C."/>
            <person name="Fujita M.K."/>
            <person name="Greenwold M.J."/>
            <person name="Hoffmann F.G."/>
            <person name="Howard J.M."/>
            <person name="Iguchi T."/>
            <person name="Janes D.E."/>
            <person name="Khan S.Y."/>
            <person name="Kohno S."/>
            <person name="de Koning A.J."/>
            <person name="Lance S.L."/>
            <person name="McCarthy F.M."/>
            <person name="McCormack J.E."/>
            <person name="Merchant M.E."/>
            <person name="Peterson D.G."/>
            <person name="Pollock D.D."/>
            <person name="Pourmand N."/>
            <person name="Raney B.J."/>
            <person name="Roessler K.A."/>
            <person name="Sanford J.R."/>
            <person name="Sawyer R.H."/>
            <person name="Schmidt C.J."/>
            <person name="Triplett E.W."/>
            <person name="Tuberville T.D."/>
            <person name="Venegas-Anaya M."/>
            <person name="Howard J.T."/>
            <person name="Jarvis E.D."/>
            <person name="Guillette L.J.Jr."/>
            <person name="Glenn T.C."/>
            <person name="Green R.E."/>
            <person name="Ray D.A."/>
        </authorList>
    </citation>
    <scope>NUCLEOTIDE SEQUENCE [LARGE SCALE GENOMIC DNA]</scope>
    <source>
        <strain evidence="13">KSC_2009_1</strain>
    </source>
</reference>